<sequence length="274" mass="31731">MRRFKKIISDFCIRSGQRINNKKSVIIFENSVKKRRKKAITKLWGFKMVKEVFYLGIKLALRRLLASDFNYILEKVNSKLNVWGKQMISLDGRIVLTKSVLVALPVFVATYTLIPMSILKEIEKAARNFIWDRQGGLHGLYYMSWEKMCKSWKEGGQGLRSVSAMTGPLGAKFAWNFLKEEDSLLNKAMMAIYGTKFWEQANIANKSSTWKILVDGALALRPITKWKIATGKSINILKDVWILYRCLEKWPTFVAVENIEFPLLESFISWKLED</sequence>
<accession>A0A2I0XD66</accession>
<keyword evidence="1" id="KW-0812">Transmembrane</keyword>
<keyword evidence="3" id="KW-1185">Reference proteome</keyword>
<dbReference type="PANTHER" id="PTHR33116">
    <property type="entry name" value="REVERSE TRANSCRIPTASE ZINC-BINDING DOMAIN-CONTAINING PROTEIN-RELATED-RELATED"/>
    <property type="match status" value="1"/>
</dbReference>
<feature type="transmembrane region" description="Helical" evidence="1">
    <location>
        <begin position="95"/>
        <end position="114"/>
    </location>
</feature>
<protein>
    <submittedName>
        <fullName evidence="2">Ribonuclease H protein</fullName>
    </submittedName>
</protein>
<reference evidence="2 3" key="1">
    <citation type="journal article" date="2016" name="Sci. Rep.">
        <title>The Dendrobium catenatum Lindl. genome sequence provides insights into polysaccharide synthase, floral development and adaptive evolution.</title>
        <authorList>
            <person name="Zhang G.Q."/>
            <person name="Xu Q."/>
            <person name="Bian C."/>
            <person name="Tsai W.C."/>
            <person name="Yeh C.M."/>
            <person name="Liu K.W."/>
            <person name="Yoshida K."/>
            <person name="Zhang L.S."/>
            <person name="Chang S.B."/>
            <person name="Chen F."/>
            <person name="Shi Y."/>
            <person name="Su Y.Y."/>
            <person name="Zhang Y.Q."/>
            <person name="Chen L.J."/>
            <person name="Yin Y."/>
            <person name="Lin M."/>
            <person name="Huang H."/>
            <person name="Deng H."/>
            <person name="Wang Z.W."/>
            <person name="Zhu S.L."/>
            <person name="Zhao X."/>
            <person name="Deng C."/>
            <person name="Niu S.C."/>
            <person name="Huang J."/>
            <person name="Wang M."/>
            <person name="Liu G.H."/>
            <person name="Yang H.J."/>
            <person name="Xiao X.J."/>
            <person name="Hsiao Y.Y."/>
            <person name="Wu W.L."/>
            <person name="Chen Y.Y."/>
            <person name="Mitsuda N."/>
            <person name="Ohme-Takagi M."/>
            <person name="Luo Y.B."/>
            <person name="Van de Peer Y."/>
            <person name="Liu Z.J."/>
        </authorList>
    </citation>
    <scope>NUCLEOTIDE SEQUENCE [LARGE SCALE GENOMIC DNA]</scope>
    <source>
        <tissue evidence="2">The whole plant</tissue>
    </source>
</reference>
<name>A0A2I0XD66_9ASPA</name>
<reference evidence="2 3" key="2">
    <citation type="journal article" date="2017" name="Nature">
        <title>The Apostasia genome and the evolution of orchids.</title>
        <authorList>
            <person name="Zhang G.Q."/>
            <person name="Liu K.W."/>
            <person name="Li Z."/>
            <person name="Lohaus R."/>
            <person name="Hsiao Y.Y."/>
            <person name="Niu S.C."/>
            <person name="Wang J.Y."/>
            <person name="Lin Y.C."/>
            <person name="Xu Q."/>
            <person name="Chen L.J."/>
            <person name="Yoshida K."/>
            <person name="Fujiwara S."/>
            <person name="Wang Z.W."/>
            <person name="Zhang Y.Q."/>
            <person name="Mitsuda N."/>
            <person name="Wang M."/>
            <person name="Liu G.H."/>
            <person name="Pecoraro L."/>
            <person name="Huang H.X."/>
            <person name="Xiao X.J."/>
            <person name="Lin M."/>
            <person name="Wu X.Y."/>
            <person name="Wu W.L."/>
            <person name="Chen Y.Y."/>
            <person name="Chang S.B."/>
            <person name="Sakamoto S."/>
            <person name="Ohme-Takagi M."/>
            <person name="Yagi M."/>
            <person name="Zeng S.J."/>
            <person name="Shen C.Y."/>
            <person name="Yeh C.M."/>
            <person name="Luo Y.B."/>
            <person name="Tsai W.C."/>
            <person name="Van de Peer Y."/>
            <person name="Liu Z.J."/>
        </authorList>
    </citation>
    <scope>NUCLEOTIDE SEQUENCE [LARGE SCALE GENOMIC DNA]</scope>
    <source>
        <tissue evidence="2">The whole plant</tissue>
    </source>
</reference>
<dbReference type="EMBL" id="KZ501962">
    <property type="protein sequence ID" value="PKU85843.1"/>
    <property type="molecule type" value="Genomic_DNA"/>
</dbReference>
<dbReference type="AlphaFoldDB" id="A0A2I0XD66"/>
<dbReference type="PANTHER" id="PTHR33116:SF86">
    <property type="entry name" value="REVERSE TRANSCRIPTASE DOMAIN-CONTAINING PROTEIN"/>
    <property type="match status" value="1"/>
</dbReference>
<dbReference type="Proteomes" id="UP000233837">
    <property type="component" value="Unassembled WGS sequence"/>
</dbReference>
<organism evidence="2 3">
    <name type="scientific">Dendrobium catenatum</name>
    <dbReference type="NCBI Taxonomy" id="906689"/>
    <lineage>
        <taxon>Eukaryota</taxon>
        <taxon>Viridiplantae</taxon>
        <taxon>Streptophyta</taxon>
        <taxon>Embryophyta</taxon>
        <taxon>Tracheophyta</taxon>
        <taxon>Spermatophyta</taxon>
        <taxon>Magnoliopsida</taxon>
        <taxon>Liliopsida</taxon>
        <taxon>Asparagales</taxon>
        <taxon>Orchidaceae</taxon>
        <taxon>Epidendroideae</taxon>
        <taxon>Malaxideae</taxon>
        <taxon>Dendrobiinae</taxon>
        <taxon>Dendrobium</taxon>
    </lineage>
</organism>
<evidence type="ECO:0000313" key="3">
    <source>
        <dbReference type="Proteomes" id="UP000233837"/>
    </source>
</evidence>
<proteinExistence type="predicted"/>
<keyword evidence="1" id="KW-1133">Transmembrane helix</keyword>
<evidence type="ECO:0000313" key="2">
    <source>
        <dbReference type="EMBL" id="PKU85843.1"/>
    </source>
</evidence>
<evidence type="ECO:0000256" key="1">
    <source>
        <dbReference type="SAM" id="Phobius"/>
    </source>
</evidence>
<gene>
    <name evidence="2" type="ORF">MA16_Dca027818</name>
</gene>
<keyword evidence="1" id="KW-0472">Membrane</keyword>